<dbReference type="Gene3D" id="2.40.160.20">
    <property type="match status" value="1"/>
</dbReference>
<accession>A0A7G6VW11</accession>
<dbReference type="EMBL" id="CP060052">
    <property type="protein sequence ID" value="QNE05926.1"/>
    <property type="molecule type" value="Genomic_DNA"/>
</dbReference>
<evidence type="ECO:0000256" key="1">
    <source>
        <dbReference type="SAM" id="SignalP"/>
    </source>
</evidence>
<feature type="signal peptide" evidence="1">
    <location>
        <begin position="1"/>
        <end position="22"/>
    </location>
</feature>
<evidence type="ECO:0000313" key="3">
    <source>
        <dbReference type="Proteomes" id="UP000515297"/>
    </source>
</evidence>
<evidence type="ECO:0000313" key="2">
    <source>
        <dbReference type="EMBL" id="QNE05926.1"/>
    </source>
</evidence>
<feature type="chain" id="PRO_5028922384" evidence="1">
    <location>
        <begin position="23"/>
        <end position="198"/>
    </location>
</feature>
<dbReference type="Proteomes" id="UP000515297">
    <property type="component" value="Chromosome"/>
</dbReference>
<organism evidence="2 3">
    <name type="scientific">Croceicoccus marinus</name>
    <dbReference type="NCBI Taxonomy" id="450378"/>
    <lineage>
        <taxon>Bacteria</taxon>
        <taxon>Pseudomonadati</taxon>
        <taxon>Pseudomonadota</taxon>
        <taxon>Alphaproteobacteria</taxon>
        <taxon>Sphingomonadales</taxon>
        <taxon>Erythrobacteraceae</taxon>
        <taxon>Croceicoccus</taxon>
    </lineage>
</organism>
<name>A0A7G6VW11_9SPHN</name>
<protein>
    <submittedName>
        <fullName evidence="2">Opacity protein</fullName>
    </submittedName>
</protein>
<dbReference type="RefSeq" id="WP_185884973.1">
    <property type="nucleotide sequence ID" value="NZ_CP019602.1"/>
</dbReference>
<sequence>MNTKTALMIAGGALLLPAQAFAQEAPDGTDAFGFEPYVAVGGGYDVYDRNEEIRDLGIDDTTEGALITGTVGANVPLGPLFVGAEGFGSYGFGDIDWEYGAAGRFGARMGETGMIFGRVGYMWVEGENNFDNDFIDTDGGPSTRDRDGVFYGIGAEMGTKDIGLGGLTGESGVRLRFGVDTFKDFESFRPNAAVVFQF</sequence>
<dbReference type="AlphaFoldDB" id="A0A7G6VW11"/>
<proteinExistence type="predicted"/>
<reference evidence="2 3" key="1">
    <citation type="submission" date="2020-08" db="EMBL/GenBank/DDBJ databases">
        <authorList>
            <person name="Liu G."/>
            <person name="Sun C."/>
        </authorList>
    </citation>
    <scope>NUCLEOTIDE SEQUENCE [LARGE SCALE GENOMIC DNA]</scope>
    <source>
        <strain evidence="2 3">OT19</strain>
    </source>
</reference>
<gene>
    <name evidence="2" type="ORF">H4O24_04520</name>
</gene>
<keyword evidence="1" id="KW-0732">Signal</keyword>